<protein>
    <submittedName>
        <fullName evidence="2">Uncharacterized protein</fullName>
    </submittedName>
</protein>
<organism evidence="2 3">
    <name type="scientific">Mucuna pruriens</name>
    <name type="common">Velvet bean</name>
    <name type="synonym">Dolichos pruriens</name>
    <dbReference type="NCBI Taxonomy" id="157652"/>
    <lineage>
        <taxon>Eukaryota</taxon>
        <taxon>Viridiplantae</taxon>
        <taxon>Streptophyta</taxon>
        <taxon>Embryophyta</taxon>
        <taxon>Tracheophyta</taxon>
        <taxon>Spermatophyta</taxon>
        <taxon>Magnoliopsida</taxon>
        <taxon>eudicotyledons</taxon>
        <taxon>Gunneridae</taxon>
        <taxon>Pentapetalae</taxon>
        <taxon>rosids</taxon>
        <taxon>fabids</taxon>
        <taxon>Fabales</taxon>
        <taxon>Fabaceae</taxon>
        <taxon>Papilionoideae</taxon>
        <taxon>50 kb inversion clade</taxon>
        <taxon>NPAAA clade</taxon>
        <taxon>indigoferoid/millettioid clade</taxon>
        <taxon>Phaseoleae</taxon>
        <taxon>Mucuna</taxon>
    </lineage>
</organism>
<feature type="non-terminal residue" evidence="2">
    <location>
        <position position="1"/>
    </location>
</feature>
<name>A0A371G810_MUCPR</name>
<dbReference type="EMBL" id="QJKJ01006449">
    <property type="protein sequence ID" value="RDX86684.1"/>
    <property type="molecule type" value="Genomic_DNA"/>
</dbReference>
<dbReference type="AlphaFoldDB" id="A0A371G810"/>
<sequence length="146" mass="17371">MKWFANFEPVPTIFSKEDNENYSSEKNLLFLLLGFSWDYKIALQYEDKDIKVLTRQIKVKWWKKFNIELINKTRINEWLKNYNQSGYCISPQHLNKEAVRSRISGSAEEFEKTIQKAKSTQASSSQHCLEESDQSNPYIRNEDMFN</sequence>
<gene>
    <name evidence="2" type="ORF">CR513_31959</name>
</gene>
<accession>A0A371G810</accession>
<evidence type="ECO:0000313" key="3">
    <source>
        <dbReference type="Proteomes" id="UP000257109"/>
    </source>
</evidence>
<feature type="compositionally biased region" description="Low complexity" evidence="1">
    <location>
        <begin position="116"/>
        <end position="126"/>
    </location>
</feature>
<evidence type="ECO:0000313" key="2">
    <source>
        <dbReference type="EMBL" id="RDX86684.1"/>
    </source>
</evidence>
<keyword evidence="3" id="KW-1185">Reference proteome</keyword>
<reference evidence="2" key="1">
    <citation type="submission" date="2018-05" db="EMBL/GenBank/DDBJ databases">
        <title>Draft genome of Mucuna pruriens seed.</title>
        <authorList>
            <person name="Nnadi N.E."/>
            <person name="Vos R."/>
            <person name="Hasami M.H."/>
            <person name="Devisetty U.K."/>
            <person name="Aguiy J.C."/>
        </authorList>
    </citation>
    <scope>NUCLEOTIDE SEQUENCE [LARGE SCALE GENOMIC DNA]</scope>
    <source>
        <strain evidence="2">JCA_2017</strain>
    </source>
</reference>
<proteinExistence type="predicted"/>
<evidence type="ECO:0000256" key="1">
    <source>
        <dbReference type="SAM" id="MobiDB-lite"/>
    </source>
</evidence>
<feature type="region of interest" description="Disordered" evidence="1">
    <location>
        <begin position="110"/>
        <end position="146"/>
    </location>
</feature>
<comment type="caution">
    <text evidence="2">The sequence shown here is derived from an EMBL/GenBank/DDBJ whole genome shotgun (WGS) entry which is preliminary data.</text>
</comment>
<dbReference type="Proteomes" id="UP000257109">
    <property type="component" value="Unassembled WGS sequence"/>
</dbReference>